<name>A0A853DNP2_9MICO</name>
<proteinExistence type="predicted"/>
<sequence>MSTTLATTGLKAYNDSIKHTVPQIVDDLRRALGAKLVAYIAGVTETRTVREWAEAGRRPSPIAVERLRLTHRVVTLIGQSEGEAVVPTWFQGMNPHLGDRSPARVLHEDAFEDAGPRVLAAANAFVGA</sequence>
<evidence type="ECO:0000313" key="1">
    <source>
        <dbReference type="EMBL" id="NYK10078.1"/>
    </source>
</evidence>
<reference evidence="1 2" key="1">
    <citation type="submission" date="2020-07" db="EMBL/GenBank/DDBJ databases">
        <title>Sequencing the genomes of 1000 actinobacteria strains.</title>
        <authorList>
            <person name="Klenk H.-P."/>
        </authorList>
    </citation>
    <scope>NUCLEOTIDE SEQUENCE [LARGE SCALE GENOMIC DNA]</scope>
    <source>
        <strain evidence="1 2">DSM 15166</strain>
    </source>
</reference>
<dbReference type="GO" id="GO:0003677">
    <property type="term" value="F:DNA binding"/>
    <property type="evidence" value="ECO:0007669"/>
    <property type="project" value="UniProtKB-KW"/>
</dbReference>
<keyword evidence="1" id="KW-0238">DNA-binding</keyword>
<organism evidence="1 2">
    <name type="scientific">Leifsonia naganoensis</name>
    <dbReference type="NCBI Taxonomy" id="150025"/>
    <lineage>
        <taxon>Bacteria</taxon>
        <taxon>Bacillati</taxon>
        <taxon>Actinomycetota</taxon>
        <taxon>Actinomycetes</taxon>
        <taxon>Micrococcales</taxon>
        <taxon>Microbacteriaceae</taxon>
        <taxon>Leifsonia</taxon>
    </lineage>
</organism>
<comment type="caution">
    <text evidence="1">The sequence shown here is derived from an EMBL/GenBank/DDBJ whole genome shotgun (WGS) entry which is preliminary data.</text>
</comment>
<accession>A0A853DNP2</accession>
<protein>
    <submittedName>
        <fullName evidence="1">DNA-binding transcriptional regulator YiaG</fullName>
    </submittedName>
</protein>
<gene>
    <name evidence="1" type="ORF">HNR14_001959</name>
</gene>
<dbReference type="EMBL" id="JACCHJ010000001">
    <property type="protein sequence ID" value="NYK10078.1"/>
    <property type="molecule type" value="Genomic_DNA"/>
</dbReference>
<keyword evidence="2" id="KW-1185">Reference proteome</keyword>
<dbReference type="AlphaFoldDB" id="A0A853DNP2"/>
<dbReference type="RefSeq" id="WP_218875008.1">
    <property type="nucleotide sequence ID" value="NZ_BAAAHA010000010.1"/>
</dbReference>
<evidence type="ECO:0000313" key="2">
    <source>
        <dbReference type="Proteomes" id="UP000521075"/>
    </source>
</evidence>
<dbReference type="Proteomes" id="UP000521075">
    <property type="component" value="Unassembled WGS sequence"/>
</dbReference>